<dbReference type="RefSeq" id="WP_187719004.1">
    <property type="nucleotide sequence ID" value="NZ_JACTAH010000002.1"/>
</dbReference>
<dbReference type="NCBIfam" id="TIGR00380">
    <property type="entry name" value="cobal_cbiB"/>
    <property type="match status" value="1"/>
</dbReference>
<keyword evidence="6 9" id="KW-0812">Transmembrane</keyword>
<evidence type="ECO:0000256" key="8">
    <source>
        <dbReference type="ARBA" id="ARBA00023136"/>
    </source>
</evidence>
<feature type="transmembrane region" description="Helical" evidence="9">
    <location>
        <begin position="299"/>
        <end position="321"/>
    </location>
</feature>
<proteinExistence type="inferred from homology"/>
<sequence length="323" mass="34004">MDAAALLAVTLFLKLAAGLLADRLLGEPRRWHPLVGFGRLAKAIERGLRREGAGALPQQARGLLAWMLAVLPWAGLALWLRDLHPAAHWFVDIALLWFALGGRSLVEHGEAVAAPLAAGDLAAARERVGWIVSRDTSALDAEGVARAGTESVLENGNDAVFGALFWFILLGGPGALLFRLANTLDAMWGYRTPRYLNFGRAAARLDDALNWLPARLTALTYALLGNTATALACWRSQAAQWDSPNAGPVMAAGAGALAVQLGGSAIYHGRVEERPPLGKGPAADAASLRRAIRLVRHGMLAWLGAVGGVALVLSLLALGAAHA</sequence>
<dbReference type="Pfam" id="PF03186">
    <property type="entry name" value="CobD_Cbib"/>
    <property type="match status" value="1"/>
</dbReference>
<dbReference type="Proteomes" id="UP000603602">
    <property type="component" value="Unassembled WGS sequence"/>
</dbReference>
<gene>
    <name evidence="9" type="primary">cobD</name>
    <name evidence="10" type="ORF">IFO67_15175</name>
</gene>
<accession>A0ABR9BDE8</accession>
<comment type="caution">
    <text evidence="10">The sequence shown here is derived from an EMBL/GenBank/DDBJ whole genome shotgun (WGS) entry which is preliminary data.</text>
</comment>
<feature type="transmembrane region" description="Helical" evidence="9">
    <location>
        <begin position="63"/>
        <end position="80"/>
    </location>
</feature>
<dbReference type="InterPro" id="IPR004485">
    <property type="entry name" value="Cobalamin_biosynth_CobD/CbiB"/>
</dbReference>
<comment type="caution">
    <text evidence="9">Lacks conserved residue(s) required for the propagation of feature annotation.</text>
</comment>
<evidence type="ECO:0000256" key="2">
    <source>
        <dbReference type="ARBA" id="ARBA00004953"/>
    </source>
</evidence>
<comment type="subcellular location">
    <subcellularLocation>
        <location evidence="1 9">Cell membrane</location>
        <topology evidence="1 9">Multi-pass membrane protein</topology>
    </subcellularLocation>
</comment>
<dbReference type="EMBL" id="JACYTO010000002">
    <property type="protein sequence ID" value="MBD8504237.1"/>
    <property type="molecule type" value="Genomic_DNA"/>
</dbReference>
<evidence type="ECO:0000256" key="4">
    <source>
        <dbReference type="ARBA" id="ARBA00022475"/>
    </source>
</evidence>
<name>A0ABR9BDE8_9RHOO</name>
<keyword evidence="5 9" id="KW-0169">Cobalamin biosynthesis</keyword>
<evidence type="ECO:0000256" key="3">
    <source>
        <dbReference type="ARBA" id="ARBA00006263"/>
    </source>
</evidence>
<keyword evidence="4 9" id="KW-1003">Cell membrane</keyword>
<comment type="function">
    <text evidence="9">Converts cobyric acid to cobinamide by the addition of aminopropanol on the F carboxylic group.</text>
</comment>
<organism evidence="10 11">
    <name type="scientific">Thauera sedimentorum</name>
    <dbReference type="NCBI Taxonomy" id="2767595"/>
    <lineage>
        <taxon>Bacteria</taxon>
        <taxon>Pseudomonadati</taxon>
        <taxon>Pseudomonadota</taxon>
        <taxon>Betaproteobacteria</taxon>
        <taxon>Rhodocyclales</taxon>
        <taxon>Zoogloeaceae</taxon>
        <taxon>Thauera</taxon>
    </lineage>
</organism>
<dbReference type="PANTHER" id="PTHR34308">
    <property type="entry name" value="COBALAMIN BIOSYNTHESIS PROTEIN CBIB"/>
    <property type="match status" value="1"/>
</dbReference>
<evidence type="ECO:0000256" key="1">
    <source>
        <dbReference type="ARBA" id="ARBA00004651"/>
    </source>
</evidence>
<dbReference type="PANTHER" id="PTHR34308:SF1">
    <property type="entry name" value="COBALAMIN BIOSYNTHESIS PROTEIN CBIB"/>
    <property type="match status" value="1"/>
</dbReference>
<feature type="transmembrane region" description="Helical" evidence="9">
    <location>
        <begin position="159"/>
        <end position="181"/>
    </location>
</feature>
<evidence type="ECO:0000256" key="7">
    <source>
        <dbReference type="ARBA" id="ARBA00022989"/>
    </source>
</evidence>
<protein>
    <recommendedName>
        <fullName evidence="9">Cobalamin biosynthesis protein CobD</fullName>
    </recommendedName>
</protein>
<evidence type="ECO:0000256" key="9">
    <source>
        <dbReference type="HAMAP-Rule" id="MF_00024"/>
    </source>
</evidence>
<evidence type="ECO:0000313" key="10">
    <source>
        <dbReference type="EMBL" id="MBD8504237.1"/>
    </source>
</evidence>
<reference evidence="11" key="1">
    <citation type="submission" date="2023-07" db="EMBL/GenBank/DDBJ databases">
        <title>Thauera sp. CAU 1555 isolated from sand of Yaerae Beach.</title>
        <authorList>
            <person name="Kim W."/>
        </authorList>
    </citation>
    <scope>NUCLEOTIDE SEQUENCE [LARGE SCALE GENOMIC DNA]</scope>
    <source>
        <strain evidence="11">CAU 1555</strain>
    </source>
</reference>
<keyword evidence="11" id="KW-1185">Reference proteome</keyword>
<dbReference type="HAMAP" id="MF_00024">
    <property type="entry name" value="CobD_CbiB"/>
    <property type="match status" value="1"/>
</dbReference>
<keyword evidence="8 9" id="KW-0472">Membrane</keyword>
<keyword evidence="7 9" id="KW-1133">Transmembrane helix</keyword>
<evidence type="ECO:0000256" key="5">
    <source>
        <dbReference type="ARBA" id="ARBA00022573"/>
    </source>
</evidence>
<comment type="pathway">
    <text evidence="2 9">Cofactor biosynthesis; adenosylcobalamin biosynthesis.</text>
</comment>
<comment type="similarity">
    <text evidence="3 9">Belongs to the CobD/CbiB family.</text>
</comment>
<evidence type="ECO:0000313" key="11">
    <source>
        <dbReference type="Proteomes" id="UP000603602"/>
    </source>
</evidence>
<evidence type="ECO:0000256" key="6">
    <source>
        <dbReference type="ARBA" id="ARBA00022692"/>
    </source>
</evidence>